<evidence type="ECO:0000256" key="1">
    <source>
        <dbReference type="ARBA" id="ARBA00023002"/>
    </source>
</evidence>
<dbReference type="Proteomes" id="UP001138500">
    <property type="component" value="Unassembled WGS sequence"/>
</dbReference>
<comment type="caution">
    <text evidence="3">The sequence shown here is derived from an EMBL/GenBank/DDBJ whole genome shotgun (WGS) entry which is preliminary data.</text>
</comment>
<proteinExistence type="predicted"/>
<dbReference type="AlphaFoldDB" id="A0A9W7SII0"/>
<name>A0A9W7SII0_9PEZI</name>
<dbReference type="EMBL" id="RIBY02002511">
    <property type="protein sequence ID" value="KAH9810752.1"/>
    <property type="molecule type" value="Genomic_DNA"/>
</dbReference>
<dbReference type="Gene3D" id="3.30.9.10">
    <property type="entry name" value="D-Amino Acid Oxidase, subunit A, domain 2"/>
    <property type="match status" value="1"/>
</dbReference>
<evidence type="ECO:0000313" key="3">
    <source>
        <dbReference type="EMBL" id="KAH9810752.1"/>
    </source>
</evidence>
<dbReference type="GO" id="GO:0005737">
    <property type="term" value="C:cytoplasm"/>
    <property type="evidence" value="ECO:0007669"/>
    <property type="project" value="TreeGrafter"/>
</dbReference>
<dbReference type="Gene3D" id="3.50.50.60">
    <property type="entry name" value="FAD/NAD(P)-binding domain"/>
    <property type="match status" value="2"/>
</dbReference>
<gene>
    <name evidence="3" type="ORF">Tdes44962_MAKER05983</name>
</gene>
<protein>
    <submittedName>
        <fullName evidence="3">Fad dependent oxidoreductase</fullName>
    </submittedName>
</protein>
<keyword evidence="4" id="KW-1185">Reference proteome</keyword>
<organism evidence="3 4">
    <name type="scientific">Teratosphaeria destructans</name>
    <dbReference type="NCBI Taxonomy" id="418781"/>
    <lineage>
        <taxon>Eukaryota</taxon>
        <taxon>Fungi</taxon>
        <taxon>Dikarya</taxon>
        <taxon>Ascomycota</taxon>
        <taxon>Pezizomycotina</taxon>
        <taxon>Dothideomycetes</taxon>
        <taxon>Dothideomycetidae</taxon>
        <taxon>Mycosphaerellales</taxon>
        <taxon>Teratosphaeriaceae</taxon>
        <taxon>Teratosphaeria</taxon>
    </lineage>
</organism>
<accession>A0A9W7SII0</accession>
<dbReference type="PANTHER" id="PTHR13847">
    <property type="entry name" value="SARCOSINE DEHYDROGENASE-RELATED"/>
    <property type="match status" value="1"/>
</dbReference>
<dbReference type="Pfam" id="PF01266">
    <property type="entry name" value="DAO"/>
    <property type="match status" value="1"/>
</dbReference>
<dbReference type="SUPFAM" id="SSF51905">
    <property type="entry name" value="FAD/NAD(P)-binding domain"/>
    <property type="match status" value="1"/>
</dbReference>
<reference evidence="3 4" key="2">
    <citation type="journal article" date="2021" name="Curr. Genet.">
        <title>Genetic response to nitrogen starvation in the aggressive Eucalyptus foliar pathogen Teratosphaeria destructans.</title>
        <authorList>
            <person name="Havenga M."/>
            <person name="Wingfield B.D."/>
            <person name="Wingfield M.J."/>
            <person name="Dreyer L.L."/>
            <person name="Roets F."/>
            <person name="Aylward J."/>
        </authorList>
    </citation>
    <scope>NUCLEOTIDE SEQUENCE [LARGE SCALE GENOMIC DNA]</scope>
    <source>
        <strain evidence="3">CMW44962</strain>
    </source>
</reference>
<dbReference type="OrthoDB" id="498204at2759"/>
<evidence type="ECO:0000313" key="4">
    <source>
        <dbReference type="Proteomes" id="UP001138500"/>
    </source>
</evidence>
<dbReference type="GO" id="GO:0016491">
    <property type="term" value="F:oxidoreductase activity"/>
    <property type="evidence" value="ECO:0007669"/>
    <property type="project" value="UniProtKB-KW"/>
</dbReference>
<dbReference type="PANTHER" id="PTHR13847:SF289">
    <property type="entry name" value="GLYCINE OXIDASE"/>
    <property type="match status" value="1"/>
</dbReference>
<sequence length="406" mass="43910">MDELTTIIVGAGIIGLSVARELAISATNDSNTKHNITVIDIRDKPCTLASEACSGILSARNAPKELQSLFELASEGWLQILNDRASTINFRDGENVRLVSSGNDKSEQIPPSWFQTQKDDIFDTADDTMGRLAPTDFASYLIAECERLGVTVMLDSAVIAVWRAHESSMAKTIKLLDKSIQHRPFANLVLAAGPWTTEIFKTLYPRNSVDPENHVCCIPWYRTTLSHPMNSPDDIALIHTFLAAKSDDLEPEVTFSARASSQTVTIAATPQRIEVKDLHPNDAIDPVADLRTQRAILALKQAAGSCIPGGVQRLETSEFGYSFVSTATEAGLPVIAQVPVEMIGDMEMEGGLGAGQEQSAVWLCYGFGMFGTALAPGVGKVMARKMKGVEVGVEEAVVGLKEALFR</sequence>
<dbReference type="InterPro" id="IPR006076">
    <property type="entry name" value="FAD-dep_OxRdtase"/>
</dbReference>
<feature type="domain" description="FAD dependent oxidoreductase" evidence="2">
    <location>
        <begin position="7"/>
        <end position="384"/>
    </location>
</feature>
<keyword evidence="1" id="KW-0560">Oxidoreductase</keyword>
<evidence type="ECO:0000259" key="2">
    <source>
        <dbReference type="Pfam" id="PF01266"/>
    </source>
</evidence>
<reference evidence="3 4" key="1">
    <citation type="journal article" date="2018" name="IMA Fungus">
        <title>IMA Genome-F 10: Nine draft genome sequences of Claviceps purpurea s.lat., including C. arundinis, C. humidiphila, and C. cf. spartinae, pseudomolecules for the pitch canker pathogen Fusarium circinatum, draft genome of Davidsoniella eucalypti, Grosmannia galeiformis, Quambalaria eucalypti, and Teratosphaeria destructans.</title>
        <authorList>
            <person name="Wingfield B.D."/>
            <person name="Liu M."/>
            <person name="Nguyen H.D."/>
            <person name="Lane F.A."/>
            <person name="Morgan S.W."/>
            <person name="De Vos L."/>
            <person name="Wilken P.M."/>
            <person name="Duong T.A."/>
            <person name="Aylward J."/>
            <person name="Coetzee M.P."/>
            <person name="Dadej K."/>
            <person name="De Beer Z.W."/>
            <person name="Findlay W."/>
            <person name="Havenga M."/>
            <person name="Kolarik M."/>
            <person name="Menzies J.G."/>
            <person name="Naidoo K."/>
            <person name="Pochopski O."/>
            <person name="Shoukouhi P."/>
            <person name="Santana Q.C."/>
            <person name="Seifert K.A."/>
            <person name="Soal N."/>
            <person name="Steenkamp E.T."/>
            <person name="Tatham C.T."/>
            <person name="van der Nest M.A."/>
            <person name="Wingfield M.J."/>
        </authorList>
    </citation>
    <scope>NUCLEOTIDE SEQUENCE [LARGE SCALE GENOMIC DNA]</scope>
    <source>
        <strain evidence="3">CMW44962</strain>
    </source>
</reference>
<dbReference type="InterPro" id="IPR036188">
    <property type="entry name" value="FAD/NAD-bd_sf"/>
</dbReference>